<comment type="caution">
    <text evidence="2">The sequence shown here is derived from an EMBL/GenBank/DDBJ whole genome shotgun (WGS) entry which is preliminary data.</text>
</comment>
<feature type="compositionally biased region" description="Polar residues" evidence="1">
    <location>
        <begin position="121"/>
        <end position="133"/>
    </location>
</feature>
<evidence type="ECO:0000256" key="1">
    <source>
        <dbReference type="SAM" id="MobiDB-lite"/>
    </source>
</evidence>
<evidence type="ECO:0000313" key="3">
    <source>
        <dbReference type="Proteomes" id="UP000030004"/>
    </source>
</evidence>
<sequence length="133" mass="14788">MTGMAQAMNLVDRLSRILRDEIAAITSGKLAQVAELYPQKSALLAEMEKVFATPAPLLEDHPQSPQLREKLSDLRELIARDFALLEKMTEATGAIIEELDRIRDRHSLSGVYGPDGEKRPTTVSSSQHFDQSL</sequence>
<name>A0A0A0E963_9RHOB</name>
<gene>
    <name evidence="2" type="ORF">ATO9_20755</name>
</gene>
<dbReference type="STRING" id="1461694.ATO9_20755"/>
<evidence type="ECO:0000313" key="2">
    <source>
        <dbReference type="EMBL" id="KGM46959.1"/>
    </source>
</evidence>
<protein>
    <recommendedName>
        <fullName evidence="4">Flagellar basal-body protein FlbY</fullName>
    </recommendedName>
</protein>
<keyword evidence="3" id="KW-1185">Reference proteome</keyword>
<dbReference type="GO" id="GO:0044780">
    <property type="term" value="P:bacterial-type flagellum assembly"/>
    <property type="evidence" value="ECO:0007669"/>
    <property type="project" value="InterPro"/>
</dbReference>
<dbReference type="RefSeq" id="WP_043753813.1">
    <property type="nucleotide sequence ID" value="NZ_AQQX01000016.1"/>
</dbReference>
<feature type="region of interest" description="Disordered" evidence="1">
    <location>
        <begin position="107"/>
        <end position="133"/>
    </location>
</feature>
<dbReference type="Proteomes" id="UP000030004">
    <property type="component" value="Unassembled WGS sequence"/>
</dbReference>
<proteinExistence type="predicted"/>
<dbReference type="InterPro" id="IPR036679">
    <property type="entry name" value="FlgN-like_sf"/>
</dbReference>
<organism evidence="2 3">
    <name type="scientific">Pseudooceanicola atlanticus</name>
    <dbReference type="NCBI Taxonomy" id="1461694"/>
    <lineage>
        <taxon>Bacteria</taxon>
        <taxon>Pseudomonadati</taxon>
        <taxon>Pseudomonadota</taxon>
        <taxon>Alphaproteobacteria</taxon>
        <taxon>Rhodobacterales</taxon>
        <taxon>Paracoccaceae</taxon>
        <taxon>Pseudooceanicola</taxon>
    </lineage>
</organism>
<dbReference type="AlphaFoldDB" id="A0A0A0E963"/>
<dbReference type="SUPFAM" id="SSF140566">
    <property type="entry name" value="FlgN-like"/>
    <property type="match status" value="1"/>
</dbReference>
<reference evidence="2 3" key="1">
    <citation type="journal article" date="2015" name="Antonie Van Leeuwenhoek">
        <title>Pseudooceanicola atlanticus gen. nov. sp. nov., isolated from surface seawater of the Atlantic Ocean and reclassification of Oceanicola batsensis, Oceanicola marinus, Oceanicola nitratireducens, Oceanicola nanhaiensis, Oceanicola antarcticus and Oceanicola flagellatus, as Pseudooceanicola batsensis comb. nov., Pseudooceanicola marinus comb. nov., Pseudooceanicola nitratireducens comb. nov., Pseudooceanicola nanhaiensis comb. nov., Pseudooceanicola antarcticus comb. nov., and Pseudooceanicola flagellatus comb. nov.</title>
        <authorList>
            <person name="Lai Q."/>
            <person name="Li G."/>
            <person name="Liu X."/>
            <person name="Du Y."/>
            <person name="Sun F."/>
            <person name="Shao Z."/>
        </authorList>
    </citation>
    <scope>NUCLEOTIDE SEQUENCE [LARGE SCALE GENOMIC DNA]</scope>
    <source>
        <strain evidence="2 3">22II-s11g</strain>
    </source>
</reference>
<accession>A0A0A0E963</accession>
<evidence type="ECO:0008006" key="4">
    <source>
        <dbReference type="Google" id="ProtNLM"/>
    </source>
</evidence>
<dbReference type="eggNOG" id="ENOG50319IV">
    <property type="taxonomic scope" value="Bacteria"/>
</dbReference>
<dbReference type="EMBL" id="AQQX01000016">
    <property type="protein sequence ID" value="KGM46959.1"/>
    <property type="molecule type" value="Genomic_DNA"/>
</dbReference>
<dbReference type="OrthoDB" id="7866198at2"/>